<reference evidence="1 2" key="1">
    <citation type="submission" date="2016-10" db="EMBL/GenBank/DDBJ databases">
        <authorList>
            <person name="de Groot N.N."/>
        </authorList>
    </citation>
    <scope>NUCLEOTIDE SEQUENCE [LARGE SCALE GENOMIC DNA]</scope>
    <source>
        <strain evidence="1 2">DSM 44778</strain>
    </source>
</reference>
<proteinExistence type="predicted"/>
<dbReference type="Proteomes" id="UP000199545">
    <property type="component" value="Unassembled WGS sequence"/>
</dbReference>
<protein>
    <recommendedName>
        <fullName evidence="3">GNAT family N-acetyltransferase</fullName>
    </recommendedName>
</protein>
<evidence type="ECO:0008006" key="3">
    <source>
        <dbReference type="Google" id="ProtNLM"/>
    </source>
</evidence>
<name>A0A1I3RQH9_9BACL</name>
<accession>A0A1I3RQH9</accession>
<sequence>MQTKEEIRVQPCITAEDHEWLKQLWQEEWGGTTMITCGTVHSLTDLEALIAWEGTERVGTLTYRIPSITKLG</sequence>
<dbReference type="EMBL" id="FORR01000010">
    <property type="protein sequence ID" value="SFJ47517.1"/>
    <property type="molecule type" value="Genomic_DNA"/>
</dbReference>
<dbReference type="OrthoDB" id="7365228at2"/>
<evidence type="ECO:0000313" key="1">
    <source>
        <dbReference type="EMBL" id="SFJ47517.1"/>
    </source>
</evidence>
<dbReference type="STRING" id="46223.SAMN05421852_110108"/>
<organism evidence="1 2">
    <name type="scientific">Thermoflavimicrobium dichotomicum</name>
    <dbReference type="NCBI Taxonomy" id="46223"/>
    <lineage>
        <taxon>Bacteria</taxon>
        <taxon>Bacillati</taxon>
        <taxon>Bacillota</taxon>
        <taxon>Bacilli</taxon>
        <taxon>Bacillales</taxon>
        <taxon>Thermoactinomycetaceae</taxon>
        <taxon>Thermoflavimicrobium</taxon>
    </lineage>
</organism>
<dbReference type="RefSeq" id="WP_093230406.1">
    <property type="nucleotide sequence ID" value="NZ_FORR01000010.1"/>
</dbReference>
<gene>
    <name evidence="1" type="ORF">SAMN05421852_110108</name>
</gene>
<keyword evidence="2" id="KW-1185">Reference proteome</keyword>
<dbReference type="AlphaFoldDB" id="A0A1I3RQH9"/>
<evidence type="ECO:0000313" key="2">
    <source>
        <dbReference type="Proteomes" id="UP000199545"/>
    </source>
</evidence>